<dbReference type="Proteomes" id="UP001143856">
    <property type="component" value="Unassembled WGS sequence"/>
</dbReference>
<organism evidence="1 2">
    <name type="scientific">Xylaria curta</name>
    <dbReference type="NCBI Taxonomy" id="42375"/>
    <lineage>
        <taxon>Eukaryota</taxon>
        <taxon>Fungi</taxon>
        <taxon>Dikarya</taxon>
        <taxon>Ascomycota</taxon>
        <taxon>Pezizomycotina</taxon>
        <taxon>Sordariomycetes</taxon>
        <taxon>Xylariomycetidae</taxon>
        <taxon>Xylariales</taxon>
        <taxon>Xylariaceae</taxon>
        <taxon>Xylaria</taxon>
    </lineage>
</organism>
<protein>
    <submittedName>
        <fullName evidence="1">Uncharacterized protein</fullName>
    </submittedName>
</protein>
<evidence type="ECO:0000313" key="2">
    <source>
        <dbReference type="Proteomes" id="UP001143856"/>
    </source>
</evidence>
<accession>A0ACC1PKT1</accession>
<comment type="caution">
    <text evidence="1">The sequence shown here is derived from an EMBL/GenBank/DDBJ whole genome shotgun (WGS) entry which is preliminary data.</text>
</comment>
<evidence type="ECO:0000313" key="1">
    <source>
        <dbReference type="EMBL" id="KAJ2994013.1"/>
    </source>
</evidence>
<proteinExistence type="predicted"/>
<reference evidence="1" key="1">
    <citation type="submission" date="2022-10" db="EMBL/GenBank/DDBJ databases">
        <title>Genome Sequence of Xylaria curta.</title>
        <authorList>
            <person name="Buettner E."/>
        </authorList>
    </citation>
    <scope>NUCLEOTIDE SEQUENCE</scope>
    <source>
        <strain evidence="1">Babe10</strain>
    </source>
</reference>
<sequence length="328" mass="37560">MRCHTYNSAVTDNTALGHATQNNIQIVIQKLEVSLQGGQLNEELNKEFSNFLQLLKSDIHPNQTETNFHNTMTAHEQAGLNSPEDLQTHCFPKLGPVRDNWLRSVSRYDHDGCTAIKALDSESLKLLLAWLAQSKPDILLIGVKPELDDSSWTIHLLLETRRIFEIAYLGDERTSSAITTHLCPRSEVNQDYGPEIILQDLLLQIIEAHPKRFDESTVATIRDAAHEPDELWEMITRCIRQAQIRTLVILIYDIDQMFLESFKATRSDDFKFAQSLNECIRSLHKKNGITVKTMVTSRLPKATHCFKKIGAMHIAIRDPPYRRFRTDD</sequence>
<gene>
    <name evidence="1" type="ORF">NUW58_g1664</name>
</gene>
<keyword evidence="2" id="KW-1185">Reference proteome</keyword>
<name>A0ACC1PKT1_9PEZI</name>
<dbReference type="EMBL" id="JAPDGR010000190">
    <property type="protein sequence ID" value="KAJ2994013.1"/>
    <property type="molecule type" value="Genomic_DNA"/>
</dbReference>